<evidence type="ECO:0000256" key="9">
    <source>
        <dbReference type="ARBA" id="ARBA00022982"/>
    </source>
</evidence>
<dbReference type="CTD" id="4538"/>
<evidence type="ECO:0000256" key="3">
    <source>
        <dbReference type="ARBA" id="ARBA00012944"/>
    </source>
</evidence>
<dbReference type="AlphaFoldDB" id="A0A7U0KN21"/>
<gene>
    <name evidence="20" type="primary">ND4</name>
</gene>
<feature type="transmembrane region" description="Helical" evidence="17">
    <location>
        <begin position="393"/>
        <end position="414"/>
    </location>
</feature>
<evidence type="ECO:0000256" key="11">
    <source>
        <dbReference type="ARBA" id="ARBA00023027"/>
    </source>
</evidence>
<dbReference type="InterPro" id="IPR001750">
    <property type="entry name" value="ND/Mrp_TM"/>
</dbReference>
<keyword evidence="6 17" id="KW-0679">Respiratory chain</keyword>
<feature type="transmembrane region" description="Helical" evidence="17">
    <location>
        <begin position="309"/>
        <end position="330"/>
    </location>
</feature>
<evidence type="ECO:0000256" key="15">
    <source>
        <dbReference type="ARBA" id="ARBA00024313"/>
    </source>
</evidence>
<organism evidence="20">
    <name type="scientific">Potos flavus</name>
    <name type="common">Kinkajou</name>
    <dbReference type="NCBI Taxonomy" id="29067"/>
    <lineage>
        <taxon>Eukaryota</taxon>
        <taxon>Metazoa</taxon>
        <taxon>Chordata</taxon>
        <taxon>Craniata</taxon>
        <taxon>Vertebrata</taxon>
        <taxon>Euteleostomi</taxon>
        <taxon>Mammalia</taxon>
        <taxon>Eutheria</taxon>
        <taxon>Laurasiatheria</taxon>
        <taxon>Carnivora</taxon>
        <taxon>Caniformia</taxon>
        <taxon>Musteloidea</taxon>
        <taxon>Procyonidae</taxon>
        <taxon>Potos</taxon>
    </lineage>
</organism>
<evidence type="ECO:0000256" key="12">
    <source>
        <dbReference type="ARBA" id="ARBA00023075"/>
    </source>
</evidence>
<dbReference type="EC" id="7.1.1.2" evidence="3 17"/>
<keyword evidence="14 17" id="KW-0472">Membrane</keyword>
<keyword evidence="13 17" id="KW-0496">Mitochondrion</keyword>
<sequence>MLKIIIPTTMLIPLVWLSKPNMMWINTTTYSLLINLISLTYLNQFTDNTLNFSPLFFTDSLSAPLLTLTTWLLPLMLMASQAHLSKETTTRKNLYVTMLITLQLLLIMTFTATELIMFYILFEATLLPTLVIITRWGNQTERLNAGLYFLFYTLVGSLPLLVALLWIQNNLGTLNFLMAQYWIQPTSTSWSNIFLWLACMMAFMVKMPLYGLHLWLPKAHVEAPIAGSMVLAAVLLKLGGYGMMRITMLLNPLTNLMAYPFMMLSLWGMIMTSSICLRQTDLKSLIAYSSVSHMALVIVAVLIQTPWSYMGATALMIAHGLTSSMLFCLANSNYERTHSRTMTLARGLQTLLPLMAAWWLLAGLTNLALPPSINLIGELFVVMASFSWSNMTIILMGSNIIITALYTLYMLITTQRGKHTHHLKNIKPSFTRENALMALHLLPLLLLSLNPKIILGPIY</sequence>
<dbReference type="PANTHER" id="PTHR43507:SF20">
    <property type="entry name" value="NADH-UBIQUINONE OXIDOREDUCTASE CHAIN 4"/>
    <property type="match status" value="1"/>
</dbReference>
<proteinExistence type="inferred from homology"/>
<dbReference type="Pfam" id="PF00361">
    <property type="entry name" value="Proton_antipo_M"/>
    <property type="match status" value="1"/>
</dbReference>
<dbReference type="GO" id="GO:0003954">
    <property type="term" value="F:NADH dehydrogenase activity"/>
    <property type="evidence" value="ECO:0007669"/>
    <property type="project" value="TreeGrafter"/>
</dbReference>
<feature type="transmembrane region" description="Helical" evidence="17">
    <location>
        <begin position="435"/>
        <end position="455"/>
    </location>
</feature>
<feature type="transmembrane region" description="Helical" evidence="17">
    <location>
        <begin position="145"/>
        <end position="167"/>
    </location>
</feature>
<feature type="transmembrane region" description="Helical" evidence="17">
    <location>
        <begin position="256"/>
        <end position="277"/>
    </location>
</feature>
<evidence type="ECO:0000256" key="7">
    <source>
        <dbReference type="ARBA" id="ARBA00022692"/>
    </source>
</evidence>
<feature type="transmembrane region" description="Helical" evidence="17">
    <location>
        <begin position="61"/>
        <end position="80"/>
    </location>
</feature>
<evidence type="ECO:0000256" key="4">
    <source>
        <dbReference type="ARBA" id="ARBA00021006"/>
    </source>
</evidence>
<evidence type="ECO:0000259" key="19">
    <source>
        <dbReference type="Pfam" id="PF01059"/>
    </source>
</evidence>
<dbReference type="InterPro" id="IPR003918">
    <property type="entry name" value="NADH_UbQ_OxRdtase"/>
</dbReference>
<comment type="subcellular location">
    <subcellularLocation>
        <location evidence="1 17">Mitochondrion membrane</location>
        <topology evidence="1 17">Multi-pass membrane protein</topology>
    </subcellularLocation>
</comment>
<protein>
    <recommendedName>
        <fullName evidence="4 17">NADH-ubiquinone oxidoreductase chain 4</fullName>
        <ecNumber evidence="3 17">7.1.1.2</ecNumber>
    </recommendedName>
</protein>
<feature type="transmembrane region" description="Helical" evidence="17">
    <location>
        <begin position="284"/>
        <end position="303"/>
    </location>
</feature>
<keyword evidence="7 17" id="KW-0812">Transmembrane</keyword>
<accession>A0A7U0KN21</accession>
<evidence type="ECO:0000256" key="8">
    <source>
        <dbReference type="ARBA" id="ARBA00022967"/>
    </source>
</evidence>
<comment type="function">
    <text evidence="15 17">Core subunit of the mitochondrial membrane respiratory chain NADH dehydrogenase (Complex I) which catalyzes electron transfer from NADH through the respiratory chain, using ubiquinone as an electron acceptor. Essential for the catalytic activity and assembly of complex I.</text>
</comment>
<reference evidence="20" key="1">
    <citation type="submission" date="2020-11" db="EMBL/GenBank/DDBJ databases">
        <authorList>
            <person name="Hassanin A."/>
        </authorList>
    </citation>
    <scope>NUCLEOTIDE SEQUENCE</scope>
</reference>
<keyword evidence="10 17" id="KW-1133">Transmembrane helix</keyword>
<feature type="domain" description="NADH:quinone oxidoreductase/Mrp antiporter transmembrane" evidence="18">
    <location>
        <begin position="112"/>
        <end position="398"/>
    </location>
</feature>
<feature type="transmembrane region" description="Helical" evidence="17">
    <location>
        <begin position="223"/>
        <end position="244"/>
    </location>
</feature>
<evidence type="ECO:0000256" key="16">
    <source>
        <dbReference type="ARBA" id="ARBA00049551"/>
    </source>
</evidence>
<feature type="transmembrane region" description="Helical" evidence="17">
    <location>
        <begin position="116"/>
        <end position="133"/>
    </location>
</feature>
<evidence type="ECO:0000256" key="13">
    <source>
        <dbReference type="ARBA" id="ARBA00023128"/>
    </source>
</evidence>
<dbReference type="InterPro" id="IPR010227">
    <property type="entry name" value="NADH_Q_OxRdtase_chainM/4"/>
</dbReference>
<feature type="domain" description="NADH:ubiquinone oxidoreductase chain 4 N-terminal" evidence="19">
    <location>
        <begin position="1"/>
        <end position="109"/>
    </location>
</feature>
<evidence type="ECO:0000256" key="1">
    <source>
        <dbReference type="ARBA" id="ARBA00004225"/>
    </source>
</evidence>
<evidence type="ECO:0000256" key="10">
    <source>
        <dbReference type="ARBA" id="ARBA00022989"/>
    </source>
</evidence>
<keyword evidence="12 17" id="KW-0830">Ubiquinone</keyword>
<dbReference type="GeneID" id="63386296"/>
<evidence type="ECO:0000313" key="20">
    <source>
        <dbReference type="EMBL" id="QQW47968.1"/>
    </source>
</evidence>
<geneLocation type="mitochondrion" evidence="20"/>
<dbReference type="InterPro" id="IPR000260">
    <property type="entry name" value="NADH4_N"/>
</dbReference>
<dbReference type="GO" id="GO:0048039">
    <property type="term" value="F:ubiquinone binding"/>
    <property type="evidence" value="ECO:0007669"/>
    <property type="project" value="TreeGrafter"/>
</dbReference>
<keyword evidence="9 17" id="KW-0249">Electron transport</keyword>
<dbReference type="PANTHER" id="PTHR43507">
    <property type="entry name" value="NADH-UBIQUINONE OXIDOREDUCTASE CHAIN 4"/>
    <property type="match status" value="1"/>
</dbReference>
<feature type="transmembrane region" description="Helical" evidence="17">
    <location>
        <begin position="351"/>
        <end position="373"/>
    </location>
</feature>
<feature type="transmembrane region" description="Helical" evidence="17">
    <location>
        <begin position="92"/>
        <end position="110"/>
    </location>
</feature>
<feature type="transmembrane region" description="Helical" evidence="17">
    <location>
        <begin position="21"/>
        <end position="41"/>
    </location>
</feature>
<dbReference type="GO" id="GO:0031966">
    <property type="term" value="C:mitochondrial membrane"/>
    <property type="evidence" value="ECO:0007669"/>
    <property type="project" value="UniProtKB-SubCell"/>
</dbReference>
<name>A0A7U0KN21_POTFL</name>
<evidence type="ECO:0000256" key="5">
    <source>
        <dbReference type="ARBA" id="ARBA00022448"/>
    </source>
</evidence>
<dbReference type="GO" id="GO:0015990">
    <property type="term" value="P:electron transport coupled proton transport"/>
    <property type="evidence" value="ECO:0007669"/>
    <property type="project" value="TreeGrafter"/>
</dbReference>
<evidence type="ECO:0000256" key="17">
    <source>
        <dbReference type="RuleBase" id="RU003297"/>
    </source>
</evidence>
<evidence type="ECO:0000256" key="2">
    <source>
        <dbReference type="ARBA" id="ARBA00009025"/>
    </source>
</evidence>
<evidence type="ECO:0000256" key="6">
    <source>
        <dbReference type="ARBA" id="ARBA00022660"/>
    </source>
</evidence>
<dbReference type="EMBL" id="MW257234">
    <property type="protein sequence ID" value="QQW47968.1"/>
    <property type="molecule type" value="Genomic_DNA"/>
</dbReference>
<feature type="transmembrane region" description="Helical" evidence="17">
    <location>
        <begin position="193"/>
        <end position="216"/>
    </location>
</feature>
<dbReference type="RefSeq" id="YP_010037231.1">
    <property type="nucleotide sequence ID" value="NC_053977.1"/>
</dbReference>
<keyword evidence="8" id="KW-1278">Translocase</keyword>
<dbReference type="Pfam" id="PF01059">
    <property type="entry name" value="Oxidored_q5_N"/>
    <property type="match status" value="1"/>
</dbReference>
<dbReference type="PRINTS" id="PR01437">
    <property type="entry name" value="NUOXDRDTASE4"/>
</dbReference>
<comment type="similarity">
    <text evidence="2 17">Belongs to the complex I subunit 4 family.</text>
</comment>
<dbReference type="GO" id="GO:0008137">
    <property type="term" value="F:NADH dehydrogenase (ubiquinone) activity"/>
    <property type="evidence" value="ECO:0007669"/>
    <property type="project" value="UniProtKB-UniRule"/>
</dbReference>
<keyword evidence="5 17" id="KW-0813">Transport</keyword>
<comment type="catalytic activity">
    <reaction evidence="16 17">
        <text>a ubiquinone + NADH + 5 H(+)(in) = a ubiquinol + NAD(+) + 4 H(+)(out)</text>
        <dbReference type="Rhea" id="RHEA:29091"/>
        <dbReference type="Rhea" id="RHEA-COMP:9565"/>
        <dbReference type="Rhea" id="RHEA-COMP:9566"/>
        <dbReference type="ChEBI" id="CHEBI:15378"/>
        <dbReference type="ChEBI" id="CHEBI:16389"/>
        <dbReference type="ChEBI" id="CHEBI:17976"/>
        <dbReference type="ChEBI" id="CHEBI:57540"/>
        <dbReference type="ChEBI" id="CHEBI:57945"/>
        <dbReference type="EC" id="7.1.1.2"/>
    </reaction>
</comment>
<dbReference type="NCBIfam" id="TIGR01972">
    <property type="entry name" value="NDH_I_M"/>
    <property type="match status" value="1"/>
</dbReference>
<keyword evidence="11 17" id="KW-0520">NAD</keyword>
<evidence type="ECO:0000259" key="18">
    <source>
        <dbReference type="Pfam" id="PF00361"/>
    </source>
</evidence>
<evidence type="ECO:0000256" key="14">
    <source>
        <dbReference type="ARBA" id="ARBA00023136"/>
    </source>
</evidence>
<dbReference type="GO" id="GO:0042773">
    <property type="term" value="P:ATP synthesis coupled electron transport"/>
    <property type="evidence" value="ECO:0007669"/>
    <property type="project" value="InterPro"/>
</dbReference>